<organism evidence="1">
    <name type="scientific">Anopheles braziliensis</name>
    <dbReference type="NCBI Taxonomy" id="58242"/>
    <lineage>
        <taxon>Eukaryota</taxon>
        <taxon>Metazoa</taxon>
        <taxon>Ecdysozoa</taxon>
        <taxon>Arthropoda</taxon>
        <taxon>Hexapoda</taxon>
        <taxon>Insecta</taxon>
        <taxon>Pterygota</taxon>
        <taxon>Neoptera</taxon>
        <taxon>Endopterygota</taxon>
        <taxon>Diptera</taxon>
        <taxon>Nematocera</taxon>
        <taxon>Culicoidea</taxon>
        <taxon>Culicidae</taxon>
        <taxon>Anophelinae</taxon>
        <taxon>Anopheles</taxon>
    </lineage>
</organism>
<reference evidence="1" key="1">
    <citation type="submission" date="2018-01" db="EMBL/GenBank/DDBJ databases">
        <title>An insight into the sialome of Amazonian anophelines.</title>
        <authorList>
            <person name="Ribeiro J.M."/>
            <person name="Scarpassa V."/>
            <person name="Calvo E."/>
        </authorList>
    </citation>
    <scope>NUCLEOTIDE SEQUENCE</scope>
    <source>
        <tissue evidence="1">Salivary glands</tissue>
    </source>
</reference>
<accession>A0A2M3ZLX2</accession>
<evidence type="ECO:0000313" key="1">
    <source>
        <dbReference type="EMBL" id="MBW29505.1"/>
    </source>
</evidence>
<dbReference type="AlphaFoldDB" id="A0A2M3ZLX2"/>
<protein>
    <submittedName>
        <fullName evidence="1">Uncharacterized protein</fullName>
    </submittedName>
</protein>
<dbReference type="EMBL" id="GGFM01008754">
    <property type="protein sequence ID" value="MBW29505.1"/>
    <property type="molecule type" value="Transcribed_RNA"/>
</dbReference>
<name>A0A2M3ZLX2_9DIPT</name>
<proteinExistence type="predicted"/>
<sequence>MPRIPGPLLVLRFMYSGSGLCLLVRSLGLGLMASCSPSEENPLATDDSRWVSSIGISSGSPFFLCRLLPLGGLVSRLLRMVGEWRSLLKLAKSNWLSSESDFAPDILR</sequence>